<sequence>MRKQVRDFLTFTKLEKEGVFVFLLLILFICGLIYTMDWINWKANPNSEKLKSEFERVKHLFDSVQATKPTSSTVYQDFKRIDKDNQLIDMVDDTISFAPFDPNHFSLEIGASIGLTENQSNSILKYLNKGGQFKIKSDFKKMYVISDEKYKSLEPFIMLPENFPAKDKIKFEQSTKVKSTSPQINEPYIADINSADSAALRKVKGIGGYYAKSIVAYREKLGGYVQLEQLMEIYGMDEERYLALQPFLKITNPKPFRKINVNTITKEELKLHPYFDWNLTRSLINYRDNHGKFRNIQDLNKLQLIDTNIYRKIAPYLTL</sequence>
<dbReference type="RefSeq" id="WP_160633552.1">
    <property type="nucleotide sequence ID" value="NZ_WWNE01000008.1"/>
</dbReference>
<dbReference type="InterPro" id="IPR010994">
    <property type="entry name" value="RuvA_2-like"/>
</dbReference>
<dbReference type="GO" id="GO:0015628">
    <property type="term" value="P:protein secretion by the type II secretion system"/>
    <property type="evidence" value="ECO:0007669"/>
    <property type="project" value="TreeGrafter"/>
</dbReference>
<keyword evidence="1" id="KW-0472">Membrane</keyword>
<evidence type="ECO:0000313" key="3">
    <source>
        <dbReference type="Proteomes" id="UP000470771"/>
    </source>
</evidence>
<dbReference type="Gene3D" id="1.10.150.280">
    <property type="entry name" value="AF1531-like domain"/>
    <property type="match status" value="2"/>
</dbReference>
<organism evidence="2 3">
    <name type="scientific">Acidiluteibacter ferrifornacis</name>
    <dbReference type="NCBI Taxonomy" id="2692424"/>
    <lineage>
        <taxon>Bacteria</taxon>
        <taxon>Pseudomonadati</taxon>
        <taxon>Bacteroidota</taxon>
        <taxon>Flavobacteriia</taxon>
        <taxon>Flavobacteriales</taxon>
        <taxon>Cryomorphaceae</taxon>
        <taxon>Acidiluteibacter</taxon>
    </lineage>
</organism>
<keyword evidence="3" id="KW-1185">Reference proteome</keyword>
<gene>
    <name evidence="2" type="ORF">GQN54_10740</name>
</gene>
<comment type="caution">
    <text evidence="2">The sequence shown here is derived from an EMBL/GenBank/DDBJ whole genome shotgun (WGS) entry which is preliminary data.</text>
</comment>
<dbReference type="EMBL" id="WWNE01000008">
    <property type="protein sequence ID" value="NBG66595.1"/>
    <property type="molecule type" value="Genomic_DNA"/>
</dbReference>
<dbReference type="SUPFAM" id="SSF47781">
    <property type="entry name" value="RuvA domain 2-like"/>
    <property type="match status" value="3"/>
</dbReference>
<dbReference type="Proteomes" id="UP000470771">
    <property type="component" value="Unassembled WGS sequence"/>
</dbReference>
<dbReference type="InterPro" id="IPR051675">
    <property type="entry name" value="Endo/Exo/Phosphatase_dom_1"/>
</dbReference>
<proteinExistence type="predicted"/>
<accession>A0A6N9NQB1</accession>
<dbReference type="PANTHER" id="PTHR21180:SF32">
    <property type="entry name" value="ENDONUCLEASE_EXONUCLEASE_PHOSPHATASE FAMILY DOMAIN-CONTAINING PROTEIN 1"/>
    <property type="match status" value="1"/>
</dbReference>
<evidence type="ECO:0000256" key="1">
    <source>
        <dbReference type="SAM" id="Phobius"/>
    </source>
</evidence>
<dbReference type="Pfam" id="PF12836">
    <property type="entry name" value="HHH_3"/>
    <property type="match status" value="2"/>
</dbReference>
<keyword evidence="1" id="KW-0812">Transmembrane</keyword>
<dbReference type="PANTHER" id="PTHR21180">
    <property type="entry name" value="ENDONUCLEASE/EXONUCLEASE/PHOSPHATASE FAMILY DOMAIN-CONTAINING PROTEIN 1"/>
    <property type="match status" value="1"/>
</dbReference>
<evidence type="ECO:0000313" key="2">
    <source>
        <dbReference type="EMBL" id="NBG66595.1"/>
    </source>
</evidence>
<feature type="transmembrane region" description="Helical" evidence="1">
    <location>
        <begin position="20"/>
        <end position="41"/>
    </location>
</feature>
<dbReference type="AlphaFoldDB" id="A0A6N9NQB1"/>
<protein>
    <recommendedName>
        <fullName evidence="4">Helix-hairpin-helix domain-containing protein</fullName>
    </recommendedName>
</protein>
<keyword evidence="1" id="KW-1133">Transmembrane helix</keyword>
<reference evidence="2 3" key="1">
    <citation type="submission" date="2019-12" db="EMBL/GenBank/DDBJ databases">
        <authorList>
            <person name="Zhao J."/>
        </authorList>
    </citation>
    <scope>NUCLEOTIDE SEQUENCE [LARGE SCALE GENOMIC DNA]</scope>
    <source>
        <strain evidence="2 3">S-15</strain>
    </source>
</reference>
<name>A0A6N9NQB1_9FLAO</name>
<dbReference type="GO" id="GO:0015627">
    <property type="term" value="C:type II protein secretion system complex"/>
    <property type="evidence" value="ECO:0007669"/>
    <property type="project" value="TreeGrafter"/>
</dbReference>
<evidence type="ECO:0008006" key="4">
    <source>
        <dbReference type="Google" id="ProtNLM"/>
    </source>
</evidence>